<evidence type="ECO:0000256" key="5">
    <source>
        <dbReference type="ARBA" id="ARBA00022603"/>
    </source>
</evidence>
<dbReference type="EMBL" id="FNCV01000004">
    <property type="protein sequence ID" value="SDH09228.1"/>
    <property type="molecule type" value="Genomic_DNA"/>
</dbReference>
<evidence type="ECO:0000313" key="16">
    <source>
        <dbReference type="Proteomes" id="UP000217076"/>
    </source>
</evidence>
<dbReference type="FunFam" id="1.10.10.10:FF:000214">
    <property type="entry name" value="Methylated-DNA--protein-cysteine methyltransferase"/>
    <property type="match status" value="1"/>
</dbReference>
<evidence type="ECO:0000256" key="11">
    <source>
        <dbReference type="ARBA" id="ARBA00023204"/>
    </source>
</evidence>
<dbReference type="CDD" id="cd06445">
    <property type="entry name" value="ATase"/>
    <property type="match status" value="1"/>
</dbReference>
<dbReference type="GO" id="GO:0008270">
    <property type="term" value="F:zinc ion binding"/>
    <property type="evidence" value="ECO:0007669"/>
    <property type="project" value="InterPro"/>
</dbReference>
<proteinExistence type="inferred from homology"/>
<protein>
    <recommendedName>
        <fullName evidence="4">methylated-DNA--[protein]-cysteine S-methyltransferase</fullName>
        <ecNumber evidence="4">2.1.1.63</ecNumber>
    </recommendedName>
</protein>
<dbReference type="NCBIfam" id="TIGR00589">
    <property type="entry name" value="ogt"/>
    <property type="match status" value="1"/>
</dbReference>
<evidence type="ECO:0000313" key="15">
    <source>
        <dbReference type="EMBL" id="SDH09228.1"/>
    </source>
</evidence>
<sequence length="371" mass="38675">MSPPPVTTDTPEDRWRAMCARDPAADGRFVFAVVTTGVYCRPSCSARRARRENVRFFDTPAAAEAAGFRPCKRCRPELGEALPHAAAIAAACATIRAAEVEPPLAELAAAAGLSPERFRRVFKAQVGLTPKRFAMAVRKQRLRDGLGTARTVTEAIHQAGYGSAARAYAEHHGPPPRRQRAGMAGETLSLATAPTSLGEIVVAASPAGVCLVEFLDGRDPAAVLAARFPDARPAPGPGTGSDPGSDPGSELGAALDDWLAAVVACVEGAPGPAVELPLDIRGTVFQEKVWQALRALPPGRTVSYGELAAALDHPGAARAVAGAVADNRLAVVVPCHRVIRGSGALAGYRWGMARKRALLAREAGEVPAGED</sequence>
<dbReference type="InterPro" id="IPR014048">
    <property type="entry name" value="MethylDNA_cys_MeTrfase_DNA-bd"/>
</dbReference>
<dbReference type="GO" id="GO:0006281">
    <property type="term" value="P:DNA repair"/>
    <property type="evidence" value="ECO:0007669"/>
    <property type="project" value="UniProtKB-KW"/>
</dbReference>
<dbReference type="PROSITE" id="PS01124">
    <property type="entry name" value="HTH_ARAC_FAMILY_2"/>
    <property type="match status" value="1"/>
</dbReference>
<evidence type="ECO:0000256" key="10">
    <source>
        <dbReference type="ARBA" id="ARBA00023163"/>
    </source>
</evidence>
<dbReference type="OrthoDB" id="9802228at2"/>
<dbReference type="AlphaFoldDB" id="A0A1G7ZKM2"/>
<dbReference type="Pfam" id="PF01035">
    <property type="entry name" value="DNA_binding_1"/>
    <property type="match status" value="1"/>
</dbReference>
<reference evidence="16" key="1">
    <citation type="submission" date="2016-10" db="EMBL/GenBank/DDBJ databases">
        <authorList>
            <person name="Varghese N."/>
            <person name="Submissions S."/>
        </authorList>
    </citation>
    <scope>NUCLEOTIDE SEQUENCE [LARGE SCALE GENOMIC DNA]</scope>
    <source>
        <strain evidence="16">930I</strain>
    </source>
</reference>
<dbReference type="PANTHER" id="PTHR10815:SF14">
    <property type="entry name" value="BIFUNCTIONAL TRANSCRIPTIONAL ACTIVATOR_DNA REPAIR ENZYME ADA"/>
    <property type="match status" value="1"/>
</dbReference>
<dbReference type="SMART" id="SM00342">
    <property type="entry name" value="HTH_ARAC"/>
    <property type="match status" value="1"/>
</dbReference>
<dbReference type="SUPFAM" id="SSF46689">
    <property type="entry name" value="Homeodomain-like"/>
    <property type="match status" value="1"/>
</dbReference>
<evidence type="ECO:0000256" key="6">
    <source>
        <dbReference type="ARBA" id="ARBA00022679"/>
    </source>
</evidence>
<keyword evidence="8" id="KW-0805">Transcription regulation</keyword>
<dbReference type="InterPro" id="IPR036631">
    <property type="entry name" value="MGMT_N_sf"/>
</dbReference>
<feature type="compositionally biased region" description="Low complexity" evidence="13">
    <location>
        <begin position="240"/>
        <end position="250"/>
    </location>
</feature>
<keyword evidence="10" id="KW-0804">Transcription</keyword>
<evidence type="ECO:0000256" key="7">
    <source>
        <dbReference type="ARBA" id="ARBA00022763"/>
    </source>
</evidence>
<dbReference type="GO" id="GO:0003908">
    <property type="term" value="F:methylated-DNA-[protein]-cysteine S-methyltransferase activity"/>
    <property type="evidence" value="ECO:0007669"/>
    <property type="project" value="UniProtKB-EC"/>
</dbReference>
<accession>A0A1G7ZKM2</accession>
<dbReference type="Proteomes" id="UP000217076">
    <property type="component" value="Unassembled WGS sequence"/>
</dbReference>
<dbReference type="PROSITE" id="PS00374">
    <property type="entry name" value="MGMT"/>
    <property type="match status" value="1"/>
</dbReference>
<dbReference type="GO" id="GO:0032259">
    <property type="term" value="P:methylation"/>
    <property type="evidence" value="ECO:0007669"/>
    <property type="project" value="UniProtKB-KW"/>
</dbReference>
<keyword evidence="6 15" id="KW-0808">Transferase</keyword>
<keyword evidence="11" id="KW-0234">DNA repair</keyword>
<evidence type="ECO:0000256" key="2">
    <source>
        <dbReference type="ARBA" id="ARBA00001947"/>
    </source>
</evidence>
<organism evidence="15 16">
    <name type="scientific">Roseospirillum parvum</name>
    <dbReference type="NCBI Taxonomy" id="83401"/>
    <lineage>
        <taxon>Bacteria</taxon>
        <taxon>Pseudomonadati</taxon>
        <taxon>Pseudomonadota</taxon>
        <taxon>Alphaproteobacteria</taxon>
        <taxon>Rhodospirillales</taxon>
        <taxon>Rhodospirillaceae</taxon>
        <taxon>Roseospirillum</taxon>
    </lineage>
</organism>
<evidence type="ECO:0000256" key="1">
    <source>
        <dbReference type="ARBA" id="ARBA00001286"/>
    </source>
</evidence>
<dbReference type="Gene3D" id="1.10.10.10">
    <property type="entry name" value="Winged helix-like DNA-binding domain superfamily/Winged helix DNA-binding domain"/>
    <property type="match status" value="1"/>
</dbReference>
<keyword evidence="9" id="KW-0010">Activator</keyword>
<feature type="region of interest" description="Disordered" evidence="13">
    <location>
        <begin position="229"/>
        <end position="250"/>
    </location>
</feature>
<keyword evidence="7" id="KW-0227">DNA damage</keyword>
<evidence type="ECO:0000259" key="14">
    <source>
        <dbReference type="PROSITE" id="PS01124"/>
    </source>
</evidence>
<evidence type="ECO:0000256" key="8">
    <source>
        <dbReference type="ARBA" id="ARBA00023015"/>
    </source>
</evidence>
<dbReference type="Gene3D" id="3.40.10.10">
    <property type="entry name" value="DNA Methylphosphotriester Repair Domain"/>
    <property type="match status" value="1"/>
</dbReference>
<keyword evidence="5 15" id="KW-0489">Methyltransferase</keyword>
<dbReference type="Gene3D" id="3.30.160.70">
    <property type="entry name" value="Methylated DNA-protein cysteine methyltransferase domain"/>
    <property type="match status" value="1"/>
</dbReference>
<dbReference type="GO" id="GO:0003700">
    <property type="term" value="F:DNA-binding transcription factor activity"/>
    <property type="evidence" value="ECO:0007669"/>
    <property type="project" value="InterPro"/>
</dbReference>
<evidence type="ECO:0000256" key="13">
    <source>
        <dbReference type="SAM" id="MobiDB-lite"/>
    </source>
</evidence>
<comment type="catalytic activity">
    <reaction evidence="12">
        <text>a 6-O-methyl-2'-deoxyguanosine in DNA + L-cysteinyl-[protein] = S-methyl-L-cysteinyl-[protein] + a 2'-deoxyguanosine in DNA</text>
        <dbReference type="Rhea" id="RHEA:24000"/>
        <dbReference type="Rhea" id="RHEA-COMP:10131"/>
        <dbReference type="Rhea" id="RHEA-COMP:10132"/>
        <dbReference type="Rhea" id="RHEA-COMP:11367"/>
        <dbReference type="Rhea" id="RHEA-COMP:11368"/>
        <dbReference type="ChEBI" id="CHEBI:29950"/>
        <dbReference type="ChEBI" id="CHEBI:82612"/>
        <dbReference type="ChEBI" id="CHEBI:85445"/>
        <dbReference type="ChEBI" id="CHEBI:85448"/>
        <dbReference type="EC" id="2.1.1.63"/>
    </reaction>
</comment>
<dbReference type="SUPFAM" id="SSF57884">
    <property type="entry name" value="Ada DNA repair protein, N-terminal domain (N-Ada 10)"/>
    <property type="match status" value="1"/>
</dbReference>
<comment type="cofactor">
    <cofactor evidence="2">
        <name>Zn(2+)</name>
        <dbReference type="ChEBI" id="CHEBI:29105"/>
    </cofactor>
</comment>
<dbReference type="InterPro" id="IPR035451">
    <property type="entry name" value="Ada-like_dom_sf"/>
</dbReference>
<dbReference type="SUPFAM" id="SSF53155">
    <property type="entry name" value="Methylated DNA-protein cysteine methyltransferase domain"/>
    <property type="match status" value="1"/>
</dbReference>
<evidence type="ECO:0000256" key="9">
    <source>
        <dbReference type="ARBA" id="ARBA00023159"/>
    </source>
</evidence>
<dbReference type="Pfam" id="PF12833">
    <property type="entry name" value="HTH_18"/>
    <property type="match status" value="1"/>
</dbReference>
<comment type="similarity">
    <text evidence="3">Belongs to the MGMT family.</text>
</comment>
<dbReference type="PANTHER" id="PTHR10815">
    <property type="entry name" value="METHYLATED-DNA--PROTEIN-CYSTEINE METHYLTRANSFERASE"/>
    <property type="match status" value="1"/>
</dbReference>
<dbReference type="InterPro" id="IPR018060">
    <property type="entry name" value="HTH_AraC"/>
</dbReference>
<dbReference type="STRING" id="83401.SAMN05421742_104138"/>
<dbReference type="InterPro" id="IPR036388">
    <property type="entry name" value="WH-like_DNA-bd_sf"/>
</dbReference>
<evidence type="ECO:0000256" key="3">
    <source>
        <dbReference type="ARBA" id="ARBA00008711"/>
    </source>
</evidence>
<dbReference type="InterPro" id="IPR001497">
    <property type="entry name" value="MethylDNA_cys_MeTrfase_AS"/>
</dbReference>
<dbReference type="InterPro" id="IPR036217">
    <property type="entry name" value="MethylDNA_cys_MeTrfase_DNAb"/>
</dbReference>
<dbReference type="Pfam" id="PF02805">
    <property type="entry name" value="Ada_Zn_binding"/>
    <property type="match status" value="1"/>
</dbReference>
<comment type="catalytic activity">
    <reaction evidence="1">
        <text>a 4-O-methyl-thymidine in DNA + L-cysteinyl-[protein] = a thymidine in DNA + S-methyl-L-cysteinyl-[protein]</text>
        <dbReference type="Rhea" id="RHEA:53428"/>
        <dbReference type="Rhea" id="RHEA-COMP:10131"/>
        <dbReference type="Rhea" id="RHEA-COMP:10132"/>
        <dbReference type="Rhea" id="RHEA-COMP:13555"/>
        <dbReference type="Rhea" id="RHEA-COMP:13556"/>
        <dbReference type="ChEBI" id="CHEBI:29950"/>
        <dbReference type="ChEBI" id="CHEBI:82612"/>
        <dbReference type="ChEBI" id="CHEBI:137386"/>
        <dbReference type="ChEBI" id="CHEBI:137387"/>
        <dbReference type="EC" id="2.1.1.63"/>
    </reaction>
</comment>
<dbReference type="InterPro" id="IPR004026">
    <property type="entry name" value="Ada_DNA_repair_Zn-bd"/>
</dbReference>
<name>A0A1G7ZKM2_9PROT</name>
<evidence type="ECO:0000256" key="12">
    <source>
        <dbReference type="ARBA" id="ARBA00049348"/>
    </source>
</evidence>
<dbReference type="RefSeq" id="WP_092617855.1">
    <property type="nucleotide sequence ID" value="NZ_FNCV01000004.1"/>
</dbReference>
<evidence type="ECO:0000256" key="4">
    <source>
        <dbReference type="ARBA" id="ARBA00011918"/>
    </source>
</evidence>
<dbReference type="GO" id="GO:0043565">
    <property type="term" value="F:sequence-specific DNA binding"/>
    <property type="evidence" value="ECO:0007669"/>
    <property type="project" value="InterPro"/>
</dbReference>
<dbReference type="EC" id="2.1.1.63" evidence="4"/>
<dbReference type="InterPro" id="IPR009057">
    <property type="entry name" value="Homeodomain-like_sf"/>
</dbReference>
<feature type="domain" description="HTH araC/xylS-type" evidence="14">
    <location>
        <begin position="104"/>
        <end position="165"/>
    </location>
</feature>
<gene>
    <name evidence="15" type="ORF">SAMN05421742_104138</name>
</gene>
<keyword evidence="16" id="KW-1185">Reference proteome</keyword>
<dbReference type="SUPFAM" id="SSF46767">
    <property type="entry name" value="Methylated DNA-protein cysteine methyltransferase, C-terminal domain"/>
    <property type="match status" value="1"/>
</dbReference>
<dbReference type="Gene3D" id="1.10.10.60">
    <property type="entry name" value="Homeodomain-like"/>
    <property type="match status" value="1"/>
</dbReference>